<dbReference type="InterPro" id="IPR051257">
    <property type="entry name" value="Diverse_CBS-Domain"/>
</dbReference>
<accession>A0ABV5K7I4</accession>
<dbReference type="PANTHER" id="PTHR43080:SF2">
    <property type="entry name" value="CBS DOMAIN-CONTAINING PROTEIN"/>
    <property type="match status" value="1"/>
</dbReference>
<dbReference type="Gene3D" id="3.10.580.10">
    <property type="entry name" value="CBS-domain"/>
    <property type="match status" value="1"/>
</dbReference>
<evidence type="ECO:0000256" key="2">
    <source>
        <dbReference type="PROSITE-ProRule" id="PRU00703"/>
    </source>
</evidence>
<feature type="domain" description="CBS" evidence="3">
    <location>
        <begin position="7"/>
        <end position="64"/>
    </location>
</feature>
<dbReference type="PROSITE" id="PS51371">
    <property type="entry name" value="CBS"/>
    <property type="match status" value="2"/>
</dbReference>
<dbReference type="Pfam" id="PF00571">
    <property type="entry name" value="CBS"/>
    <property type="match status" value="2"/>
</dbReference>
<dbReference type="InterPro" id="IPR000644">
    <property type="entry name" value="CBS_dom"/>
</dbReference>
<dbReference type="RefSeq" id="WP_140008118.1">
    <property type="nucleotide sequence ID" value="NZ_JBHMDG010000008.1"/>
</dbReference>
<dbReference type="Proteomes" id="UP001589750">
    <property type="component" value="Unassembled WGS sequence"/>
</dbReference>
<dbReference type="SMART" id="SM00116">
    <property type="entry name" value="CBS"/>
    <property type="match status" value="2"/>
</dbReference>
<organism evidence="4 5">
    <name type="scientific">Nocardioides plantarum</name>
    <dbReference type="NCBI Taxonomy" id="29299"/>
    <lineage>
        <taxon>Bacteria</taxon>
        <taxon>Bacillati</taxon>
        <taxon>Actinomycetota</taxon>
        <taxon>Actinomycetes</taxon>
        <taxon>Propionibacteriales</taxon>
        <taxon>Nocardioidaceae</taxon>
        <taxon>Nocardioides</taxon>
    </lineage>
</organism>
<protein>
    <submittedName>
        <fullName evidence="4">HPP family protein</fullName>
    </submittedName>
</protein>
<dbReference type="SUPFAM" id="SSF54631">
    <property type="entry name" value="CBS-domain pair"/>
    <property type="match status" value="1"/>
</dbReference>
<dbReference type="EMBL" id="JBHMDG010000008">
    <property type="protein sequence ID" value="MFB9312712.1"/>
    <property type="molecule type" value="Genomic_DNA"/>
</dbReference>
<keyword evidence="5" id="KW-1185">Reference proteome</keyword>
<evidence type="ECO:0000259" key="3">
    <source>
        <dbReference type="PROSITE" id="PS51371"/>
    </source>
</evidence>
<feature type="domain" description="CBS" evidence="3">
    <location>
        <begin position="82"/>
        <end position="139"/>
    </location>
</feature>
<evidence type="ECO:0000313" key="5">
    <source>
        <dbReference type="Proteomes" id="UP001589750"/>
    </source>
</evidence>
<evidence type="ECO:0000313" key="4">
    <source>
        <dbReference type="EMBL" id="MFB9312712.1"/>
    </source>
</evidence>
<keyword evidence="1 2" id="KW-0129">CBS domain</keyword>
<reference evidence="4 5" key="1">
    <citation type="submission" date="2024-09" db="EMBL/GenBank/DDBJ databases">
        <authorList>
            <person name="Sun Q."/>
            <person name="Mori K."/>
        </authorList>
    </citation>
    <scope>NUCLEOTIDE SEQUENCE [LARGE SCALE GENOMIC DNA]</scope>
    <source>
        <strain evidence="4 5">JCM 9626</strain>
    </source>
</reference>
<evidence type="ECO:0000256" key="1">
    <source>
        <dbReference type="ARBA" id="ARBA00023122"/>
    </source>
</evidence>
<sequence length="200" mass="21446">MLVEDVMTTEPVTVSPTATIKHAVELLERHRVTSLPVVKGAHLHGLVSEADLIRDLVKADPRTSLRPHRHAGDHPRYVEDVMSRHAVTARPETDLAVAVDLLTSTTIKSIPVVDDRGRLRGMLSRSDVVRTFARSDEALQRAIVTSFASVGLADWIVEVQDGVAEISGADDAETADVTVARVMASSVPGVVDVQAGPGPQ</sequence>
<proteinExistence type="predicted"/>
<dbReference type="PANTHER" id="PTHR43080">
    <property type="entry name" value="CBS DOMAIN-CONTAINING PROTEIN CBSX3, MITOCHONDRIAL"/>
    <property type="match status" value="1"/>
</dbReference>
<comment type="caution">
    <text evidence="4">The sequence shown here is derived from an EMBL/GenBank/DDBJ whole genome shotgun (WGS) entry which is preliminary data.</text>
</comment>
<gene>
    <name evidence="4" type="ORF">ACFFRI_06610</name>
</gene>
<dbReference type="InterPro" id="IPR046342">
    <property type="entry name" value="CBS_dom_sf"/>
</dbReference>
<name>A0ABV5K7I4_9ACTN</name>